<evidence type="ECO:0000256" key="5">
    <source>
        <dbReference type="ARBA" id="ARBA00022723"/>
    </source>
</evidence>
<name>B5Y6I3_COPPD</name>
<dbReference type="InterPro" id="IPR001989">
    <property type="entry name" value="Radical_activat_CS"/>
</dbReference>
<evidence type="ECO:0000256" key="2">
    <source>
        <dbReference type="ARBA" id="ARBA00009777"/>
    </source>
</evidence>
<dbReference type="HOGENOM" id="CLU_078147_2_1_9"/>
<dbReference type="RefSeq" id="WP_012543843.1">
    <property type="nucleotide sequence ID" value="NC_011295.1"/>
</dbReference>
<keyword evidence="7" id="KW-0408">Iron</keyword>
<evidence type="ECO:0000313" key="10">
    <source>
        <dbReference type="EMBL" id="ACI17191.1"/>
    </source>
</evidence>
<dbReference type="InterPro" id="IPR007197">
    <property type="entry name" value="rSAM"/>
</dbReference>
<comment type="cofactor">
    <cofactor evidence="1">
        <name>[4Fe-4S] cluster</name>
        <dbReference type="ChEBI" id="CHEBI:49883"/>
    </cofactor>
</comment>
<keyword evidence="8" id="KW-0411">Iron-sulfur</keyword>
<dbReference type="SUPFAM" id="SSF102114">
    <property type="entry name" value="Radical SAM enzymes"/>
    <property type="match status" value="1"/>
</dbReference>
<evidence type="ECO:0000256" key="4">
    <source>
        <dbReference type="ARBA" id="ARBA00022691"/>
    </source>
</evidence>
<dbReference type="PANTHER" id="PTHR11228">
    <property type="entry name" value="RADICAL SAM DOMAIN PROTEIN"/>
    <property type="match status" value="1"/>
</dbReference>
<evidence type="ECO:0000313" key="11">
    <source>
        <dbReference type="Proteomes" id="UP000001732"/>
    </source>
</evidence>
<dbReference type="OrthoDB" id="9782387at2"/>
<dbReference type="Gene3D" id="3.20.20.70">
    <property type="entry name" value="Aldolase class I"/>
    <property type="match status" value="1"/>
</dbReference>
<dbReference type="Proteomes" id="UP000001732">
    <property type="component" value="Chromosome"/>
</dbReference>
<dbReference type="eggNOG" id="COG1180">
    <property type="taxonomic scope" value="Bacteria"/>
</dbReference>
<dbReference type="SFLD" id="SFLDG01067">
    <property type="entry name" value="SPASM/twitch_domain_containing"/>
    <property type="match status" value="1"/>
</dbReference>
<reference evidence="10 11" key="2">
    <citation type="journal article" date="2014" name="Genome Announc.">
        <title>Complete Genome Sequence of Coprothermobacter proteolyticus DSM 5265.</title>
        <authorList>
            <person name="Alexiev A."/>
            <person name="Coil D.A."/>
            <person name="Badger J.H."/>
            <person name="Enticknap J."/>
            <person name="Ward N."/>
            <person name="Robb F.T."/>
            <person name="Eisen J.A."/>
        </authorList>
    </citation>
    <scope>NUCLEOTIDE SEQUENCE [LARGE SCALE GENOMIC DNA]</scope>
    <source>
        <strain evidence="11">ATCC 35245 / DSM 5265 / OCM 4 / BT</strain>
    </source>
</reference>
<dbReference type="PANTHER" id="PTHR11228:SF27">
    <property type="entry name" value="GLYCYL-RADICAL ENZYME ACTIVATING ENZYME MJ1227-RELATED"/>
    <property type="match status" value="1"/>
</dbReference>
<evidence type="ECO:0000256" key="1">
    <source>
        <dbReference type="ARBA" id="ARBA00001966"/>
    </source>
</evidence>
<dbReference type="InterPro" id="IPR050377">
    <property type="entry name" value="Radical_SAM_PqqE_MftC-like"/>
</dbReference>
<accession>B5Y6I3</accession>
<dbReference type="PROSITE" id="PS01087">
    <property type="entry name" value="RADICAL_ACTIVATING"/>
    <property type="match status" value="1"/>
</dbReference>
<dbReference type="InterPro" id="IPR058240">
    <property type="entry name" value="rSAM_sf"/>
</dbReference>
<dbReference type="PROSITE" id="PS51918">
    <property type="entry name" value="RADICAL_SAM"/>
    <property type="match status" value="1"/>
</dbReference>
<dbReference type="InterPro" id="IPR013785">
    <property type="entry name" value="Aldolase_TIM"/>
</dbReference>
<keyword evidence="11" id="KW-1185">Reference proteome</keyword>
<evidence type="ECO:0000256" key="7">
    <source>
        <dbReference type="ARBA" id="ARBA00023004"/>
    </source>
</evidence>
<dbReference type="CDD" id="cd01335">
    <property type="entry name" value="Radical_SAM"/>
    <property type="match status" value="1"/>
</dbReference>
<evidence type="ECO:0000256" key="3">
    <source>
        <dbReference type="ARBA" id="ARBA00022485"/>
    </source>
</evidence>
<keyword evidence="3" id="KW-0004">4Fe-4S</keyword>
<dbReference type="STRING" id="309798.COPRO5265_0008"/>
<dbReference type="SFLD" id="SFLDG01094">
    <property type="entry name" value="Uncharacterised_Radical_SAM_Su"/>
    <property type="match status" value="1"/>
</dbReference>
<evidence type="ECO:0000259" key="9">
    <source>
        <dbReference type="PROSITE" id="PS51918"/>
    </source>
</evidence>
<comment type="similarity">
    <text evidence="2">Belongs to the organic radical-activating enzymes family.</text>
</comment>
<protein>
    <submittedName>
        <fullName evidence="10">Anaerobic ribonucleoside-triphosphate reductase activating protein</fullName>
        <ecNumber evidence="10">1.97.-.-</ecNumber>
    </submittedName>
</protein>
<evidence type="ECO:0000256" key="6">
    <source>
        <dbReference type="ARBA" id="ARBA00023002"/>
    </source>
</evidence>
<gene>
    <name evidence="10" type="ordered locus">COPRO5265_0008</name>
</gene>
<dbReference type="NCBIfam" id="TIGR02495">
    <property type="entry name" value="NrdG2"/>
    <property type="match status" value="1"/>
</dbReference>
<dbReference type="KEGG" id="cpo:COPRO5265_0008"/>
<dbReference type="EMBL" id="CP001145">
    <property type="protein sequence ID" value="ACI17191.1"/>
    <property type="molecule type" value="Genomic_DNA"/>
</dbReference>
<dbReference type="GO" id="GO:0046872">
    <property type="term" value="F:metal ion binding"/>
    <property type="evidence" value="ECO:0007669"/>
    <property type="project" value="UniProtKB-KW"/>
</dbReference>
<dbReference type="GO" id="GO:0016491">
    <property type="term" value="F:oxidoreductase activity"/>
    <property type="evidence" value="ECO:0007669"/>
    <property type="project" value="UniProtKB-KW"/>
</dbReference>
<dbReference type="SFLD" id="SFLDS00029">
    <property type="entry name" value="Radical_SAM"/>
    <property type="match status" value="1"/>
</dbReference>
<organism evidence="10 11">
    <name type="scientific">Coprothermobacter proteolyticus (strain ATCC 35245 / DSM 5265 / OCM 4 / BT)</name>
    <dbReference type="NCBI Taxonomy" id="309798"/>
    <lineage>
        <taxon>Bacteria</taxon>
        <taxon>Pseudomonadati</taxon>
        <taxon>Coprothermobacterota</taxon>
        <taxon>Coprothermobacteria</taxon>
        <taxon>Coprothermobacterales</taxon>
        <taxon>Coprothermobacteraceae</taxon>
        <taxon>Coprothermobacter</taxon>
    </lineage>
</organism>
<sequence length="230" mass="26449">MIIGGLQKFSLIDYPGKISAILFTRGCNFRCPYCHNPELVDPQQYAEPWQEEEFWAFLQSRTQKLDAVVVTGGEPTLQEDLQPFLEKIRKMGFLIKLDTNGSNPDVLKDLLSANLVDYIAMDIKAPLEKYSEVTKVPVDKPDIEKSIELIKQSTVDHEFRTTIARNILSREDIVNIAKMLQGEKLYILQRCVPTKILDPLFLAQFEPYTHEELEQIANLTENYVLQCLVR</sequence>
<feature type="domain" description="Radical SAM core" evidence="9">
    <location>
        <begin position="13"/>
        <end position="230"/>
    </location>
</feature>
<reference evidence="11" key="1">
    <citation type="submission" date="2008-08" db="EMBL/GenBank/DDBJ databases">
        <title>The complete genome sequence of Coprothermobacter proteolyticus strain ATCC 5245 / DSM 5265 / BT.</title>
        <authorList>
            <person name="Dodson R.J."/>
            <person name="Durkin A.S."/>
            <person name="Wu M."/>
            <person name="Eisen J."/>
            <person name="Sutton G."/>
        </authorList>
    </citation>
    <scope>NUCLEOTIDE SEQUENCE [LARGE SCALE GENOMIC DNA]</scope>
    <source>
        <strain evidence="11">ATCC 35245 / DSM 5265 / OCM 4 / BT</strain>
    </source>
</reference>
<evidence type="ECO:0000256" key="8">
    <source>
        <dbReference type="ARBA" id="ARBA00023014"/>
    </source>
</evidence>
<proteinExistence type="inferred from homology"/>
<dbReference type="InterPro" id="IPR012840">
    <property type="entry name" value="NrdG2"/>
</dbReference>
<keyword evidence="4" id="KW-0949">S-adenosyl-L-methionine</keyword>
<dbReference type="Pfam" id="PF04055">
    <property type="entry name" value="Radical_SAM"/>
    <property type="match status" value="1"/>
</dbReference>
<dbReference type="EC" id="1.97.-.-" evidence="10"/>
<keyword evidence="5" id="KW-0479">Metal-binding</keyword>
<dbReference type="GO" id="GO:0051539">
    <property type="term" value="F:4 iron, 4 sulfur cluster binding"/>
    <property type="evidence" value="ECO:0007669"/>
    <property type="project" value="UniProtKB-KW"/>
</dbReference>
<dbReference type="AlphaFoldDB" id="B5Y6I3"/>
<keyword evidence="6 10" id="KW-0560">Oxidoreductase</keyword>